<accession>R9ZZD0</accession>
<comment type="similarity">
    <text evidence="1">Belongs to the ninG family.</text>
</comment>
<dbReference type="Pfam" id="PF05766">
    <property type="entry name" value="NinG"/>
    <property type="match status" value="1"/>
</dbReference>
<evidence type="ECO:0000313" key="3">
    <source>
        <dbReference type="EMBL" id="AGO47318.1"/>
    </source>
</evidence>
<sequence>MIKSKPCKGQNKAFGADACGKDTPVEKRKYGLCQTCYFNWMMENESGKIHYETQFLPKVKQLTGKEKKKKADDIRESLKSIARLIQEARVPFQKWIRLRDANRECAACGDTNMKIVHASHIWKAELYAGMIFDERNVHSCCNKCNVFLNGNEVAFREGISRRYGKEYVEQLDKDAIKKRNHKYTREEIADIKKYYQKKFIEDLKRR</sequence>
<dbReference type="InterPro" id="IPR008713">
    <property type="entry name" value="Phage_lambda_NinG"/>
</dbReference>
<dbReference type="GeneID" id="16880942"/>
<evidence type="ECO:0000256" key="2">
    <source>
        <dbReference type="ARBA" id="ARBA00021638"/>
    </source>
</evidence>
<proteinExistence type="inferred from homology"/>
<protein>
    <recommendedName>
        <fullName evidence="2">Protein ninG</fullName>
    </recommendedName>
</protein>
<dbReference type="KEGG" id="vg:16880942"/>
<keyword evidence="4" id="KW-1185">Reference proteome</keyword>
<reference evidence="4" key="2">
    <citation type="submission" date="2013-03" db="EMBL/GenBank/DDBJ databases">
        <title>The Cellulophaga phages: a novel, diverse, and globally ubiquitous model system.</title>
        <authorList>
            <person name="Holmfeldt K."/>
            <person name="Solonenko N."/>
            <person name="Shah M."/>
            <person name="Corrier K."/>
            <person name="Riemann L."/>
            <person name="VerBerkmoes N.C."/>
            <person name="Sullivan M.B."/>
        </authorList>
    </citation>
    <scope>NUCLEOTIDE SEQUENCE [LARGE SCALE GENOMIC DNA]</scope>
</reference>
<dbReference type="OrthoDB" id="10888at10239"/>
<dbReference type="EMBL" id="KC821607">
    <property type="protein sequence ID" value="AGO47318.1"/>
    <property type="molecule type" value="Genomic_DNA"/>
</dbReference>
<dbReference type="RefSeq" id="YP_008241721.1">
    <property type="nucleotide sequence ID" value="NC_021799.1"/>
</dbReference>
<reference evidence="3 4" key="1">
    <citation type="journal article" date="2013" name="Proc. Natl. Acad. Sci. U.S.A.">
        <title>Twelve previously unknown phage genera are ubiquitous in global oceans.</title>
        <authorList>
            <person name="Holmfeldt K."/>
            <person name="Solonenko N."/>
            <person name="Shah M."/>
            <person name="Corrier K."/>
            <person name="Riemann L."/>
            <person name="Verberkmoes N.C."/>
            <person name="Sullivan M.B."/>
        </authorList>
    </citation>
    <scope>NUCLEOTIDE SEQUENCE [LARGE SCALE GENOMIC DNA]</scope>
    <source>
        <strain evidence="3">Phi19:1</strain>
    </source>
</reference>
<organism evidence="3 4">
    <name type="scientific">Cellulophaga phage phi19:1</name>
    <dbReference type="NCBI Taxonomy" id="1327970"/>
    <lineage>
        <taxon>Viruses</taxon>
        <taxon>Duplodnaviria</taxon>
        <taxon>Heunggongvirae</taxon>
        <taxon>Uroviricota</taxon>
        <taxon>Caudoviricetes</taxon>
        <taxon>Assiduviridae</taxon>
        <taxon>Cellubavirus</taxon>
        <taxon>Cellubavirus phi19una</taxon>
    </lineage>
</organism>
<name>R9ZZD0_9CAUD</name>
<evidence type="ECO:0000256" key="1">
    <source>
        <dbReference type="ARBA" id="ARBA00008471"/>
    </source>
</evidence>
<gene>
    <name evidence="3" type="ORF">Phi19:1_gp028</name>
</gene>
<dbReference type="Proteomes" id="UP000014730">
    <property type="component" value="Segment"/>
</dbReference>
<evidence type="ECO:0000313" key="4">
    <source>
        <dbReference type="Proteomes" id="UP000014730"/>
    </source>
</evidence>